<dbReference type="EnsemblPlants" id="AET1Gv21003900.1">
    <property type="protein sequence ID" value="AET1Gv21003900.1"/>
    <property type="gene ID" value="AET1Gv21003900"/>
</dbReference>
<dbReference type="Gramene" id="AET1Gv21003900.1">
    <property type="protein sequence ID" value="AET1Gv21003900.1"/>
    <property type="gene ID" value="AET1Gv21003900"/>
</dbReference>
<organism evidence="2 3">
    <name type="scientific">Aegilops tauschii subsp. strangulata</name>
    <name type="common">Goatgrass</name>
    <dbReference type="NCBI Taxonomy" id="200361"/>
    <lineage>
        <taxon>Eukaryota</taxon>
        <taxon>Viridiplantae</taxon>
        <taxon>Streptophyta</taxon>
        <taxon>Embryophyta</taxon>
        <taxon>Tracheophyta</taxon>
        <taxon>Spermatophyta</taxon>
        <taxon>Magnoliopsida</taxon>
        <taxon>Liliopsida</taxon>
        <taxon>Poales</taxon>
        <taxon>Poaceae</taxon>
        <taxon>BOP clade</taxon>
        <taxon>Pooideae</taxon>
        <taxon>Triticodae</taxon>
        <taxon>Triticeae</taxon>
        <taxon>Triticinae</taxon>
        <taxon>Aegilops</taxon>
    </lineage>
</organism>
<sequence length="147" mass="15843">RALHPLFARATTHRRRSHTAQTGRTYTQTLTREDRSMAPSPAAAVNTTRATCVLLILLLLADGRSTPVAGQALPAPEEAATIEADADGRGNGTRGGSRSAGTTKELSAIDCQVCESTCRVKCLVNNLLQWGSCYQHCKADNCNEWCR</sequence>
<dbReference type="AlphaFoldDB" id="A0A453A1F1"/>
<proteinExistence type="predicted"/>
<protein>
    <submittedName>
        <fullName evidence="2">Uncharacterized protein</fullName>
    </submittedName>
</protein>
<evidence type="ECO:0000313" key="3">
    <source>
        <dbReference type="Proteomes" id="UP000015105"/>
    </source>
</evidence>
<evidence type="ECO:0000256" key="1">
    <source>
        <dbReference type="SAM" id="MobiDB-lite"/>
    </source>
</evidence>
<keyword evidence="3" id="KW-1185">Reference proteome</keyword>
<accession>A0A453A1F1</accession>
<feature type="region of interest" description="Disordered" evidence="1">
    <location>
        <begin position="82"/>
        <end position="101"/>
    </location>
</feature>
<reference evidence="2" key="4">
    <citation type="submission" date="2019-03" db="UniProtKB">
        <authorList>
            <consortium name="EnsemblPlants"/>
        </authorList>
    </citation>
    <scope>IDENTIFICATION</scope>
</reference>
<reference evidence="2" key="5">
    <citation type="journal article" date="2021" name="G3 (Bethesda)">
        <title>Aegilops tauschii genome assembly Aet v5.0 features greater sequence contiguity and improved annotation.</title>
        <authorList>
            <person name="Wang L."/>
            <person name="Zhu T."/>
            <person name="Rodriguez J.C."/>
            <person name="Deal K.R."/>
            <person name="Dubcovsky J."/>
            <person name="McGuire P.E."/>
            <person name="Lux T."/>
            <person name="Spannagl M."/>
            <person name="Mayer K.F.X."/>
            <person name="Baldrich P."/>
            <person name="Meyers B.C."/>
            <person name="Huo N."/>
            <person name="Gu Y.Q."/>
            <person name="Zhou H."/>
            <person name="Devos K.M."/>
            <person name="Bennetzen J.L."/>
            <person name="Unver T."/>
            <person name="Budak H."/>
            <person name="Gulick P.J."/>
            <person name="Galiba G."/>
            <person name="Kalapos B."/>
            <person name="Nelson D.R."/>
            <person name="Li P."/>
            <person name="You F.M."/>
            <person name="Luo M.C."/>
            <person name="Dvorak J."/>
        </authorList>
    </citation>
    <scope>NUCLEOTIDE SEQUENCE [LARGE SCALE GENOMIC DNA]</scope>
    <source>
        <strain evidence="2">cv. AL8/78</strain>
    </source>
</reference>
<reference evidence="2" key="3">
    <citation type="journal article" date="2017" name="Nature">
        <title>Genome sequence of the progenitor of the wheat D genome Aegilops tauschii.</title>
        <authorList>
            <person name="Luo M.C."/>
            <person name="Gu Y.Q."/>
            <person name="Puiu D."/>
            <person name="Wang H."/>
            <person name="Twardziok S.O."/>
            <person name="Deal K.R."/>
            <person name="Huo N."/>
            <person name="Zhu T."/>
            <person name="Wang L."/>
            <person name="Wang Y."/>
            <person name="McGuire P.E."/>
            <person name="Liu S."/>
            <person name="Long H."/>
            <person name="Ramasamy R.K."/>
            <person name="Rodriguez J.C."/>
            <person name="Van S.L."/>
            <person name="Yuan L."/>
            <person name="Wang Z."/>
            <person name="Xia Z."/>
            <person name="Xiao L."/>
            <person name="Anderson O.D."/>
            <person name="Ouyang S."/>
            <person name="Liang Y."/>
            <person name="Zimin A.V."/>
            <person name="Pertea G."/>
            <person name="Qi P."/>
            <person name="Bennetzen J.L."/>
            <person name="Dai X."/>
            <person name="Dawson M.W."/>
            <person name="Muller H.G."/>
            <person name="Kugler K."/>
            <person name="Rivarola-Duarte L."/>
            <person name="Spannagl M."/>
            <person name="Mayer K.F.X."/>
            <person name="Lu F.H."/>
            <person name="Bevan M.W."/>
            <person name="Leroy P."/>
            <person name="Li P."/>
            <person name="You F.M."/>
            <person name="Sun Q."/>
            <person name="Liu Z."/>
            <person name="Lyons E."/>
            <person name="Wicker T."/>
            <person name="Salzberg S.L."/>
            <person name="Devos K.M."/>
            <person name="Dvorak J."/>
        </authorList>
    </citation>
    <scope>NUCLEOTIDE SEQUENCE [LARGE SCALE GENOMIC DNA]</scope>
    <source>
        <strain evidence="2">cv. AL8/78</strain>
    </source>
</reference>
<name>A0A453A1F1_AEGTS</name>
<reference evidence="3" key="1">
    <citation type="journal article" date="2014" name="Science">
        <title>Ancient hybridizations among the ancestral genomes of bread wheat.</title>
        <authorList>
            <consortium name="International Wheat Genome Sequencing Consortium,"/>
            <person name="Marcussen T."/>
            <person name="Sandve S.R."/>
            <person name="Heier L."/>
            <person name="Spannagl M."/>
            <person name="Pfeifer M."/>
            <person name="Jakobsen K.S."/>
            <person name="Wulff B.B."/>
            <person name="Steuernagel B."/>
            <person name="Mayer K.F."/>
            <person name="Olsen O.A."/>
        </authorList>
    </citation>
    <scope>NUCLEOTIDE SEQUENCE [LARGE SCALE GENOMIC DNA]</scope>
    <source>
        <strain evidence="3">cv. AL8/78</strain>
    </source>
</reference>
<dbReference type="Proteomes" id="UP000015105">
    <property type="component" value="Chromosome 1D"/>
</dbReference>
<evidence type="ECO:0000313" key="2">
    <source>
        <dbReference type="EnsemblPlants" id="AET1Gv21003900.1"/>
    </source>
</evidence>
<reference evidence="3" key="2">
    <citation type="journal article" date="2017" name="Nat. Plants">
        <title>The Aegilops tauschii genome reveals multiple impacts of transposons.</title>
        <authorList>
            <person name="Zhao G."/>
            <person name="Zou C."/>
            <person name="Li K."/>
            <person name="Wang K."/>
            <person name="Li T."/>
            <person name="Gao L."/>
            <person name="Zhang X."/>
            <person name="Wang H."/>
            <person name="Yang Z."/>
            <person name="Liu X."/>
            <person name="Jiang W."/>
            <person name="Mao L."/>
            <person name="Kong X."/>
            <person name="Jiao Y."/>
            <person name="Jia J."/>
        </authorList>
    </citation>
    <scope>NUCLEOTIDE SEQUENCE [LARGE SCALE GENOMIC DNA]</scope>
    <source>
        <strain evidence="3">cv. AL8/78</strain>
    </source>
</reference>